<keyword evidence="2" id="KW-1003">Cell membrane</keyword>
<dbReference type="HOGENOM" id="CLU_022017_5_1_2"/>
<evidence type="ECO:0000256" key="4">
    <source>
        <dbReference type="ARBA" id="ARBA00022989"/>
    </source>
</evidence>
<dbReference type="OrthoDB" id="202076at2157"/>
<feature type="transmembrane region" description="Helical" evidence="6">
    <location>
        <begin position="451"/>
        <end position="478"/>
    </location>
</feature>
<feature type="transmembrane region" description="Helical" evidence="6">
    <location>
        <begin position="426"/>
        <end position="445"/>
    </location>
</feature>
<dbReference type="RefSeq" id="WP_015300866.1">
    <property type="nucleotide sequence ID" value="NC_019964.1"/>
</dbReference>
<feature type="transmembrane region" description="Helical" evidence="6">
    <location>
        <begin position="15"/>
        <end position="36"/>
    </location>
</feature>
<gene>
    <name evidence="7" type="ordered locus">Halru_1619</name>
</gene>
<evidence type="ECO:0000256" key="1">
    <source>
        <dbReference type="ARBA" id="ARBA00004651"/>
    </source>
</evidence>
<evidence type="ECO:0000256" key="3">
    <source>
        <dbReference type="ARBA" id="ARBA00022692"/>
    </source>
</evidence>
<keyword evidence="4 6" id="KW-1133">Transmembrane helix</keyword>
<keyword evidence="5 6" id="KW-0472">Membrane</keyword>
<feature type="transmembrane region" description="Helical" evidence="6">
    <location>
        <begin position="302"/>
        <end position="321"/>
    </location>
</feature>
<dbReference type="eggNOG" id="arCOG02209">
    <property type="taxonomic scope" value="Archaea"/>
</dbReference>
<dbReference type="KEGG" id="hru:Halru_1619"/>
<dbReference type="InterPro" id="IPR050833">
    <property type="entry name" value="Poly_Biosynth_Transport"/>
</dbReference>
<name>L0IDC2_HALRX</name>
<dbReference type="GO" id="GO:0005886">
    <property type="term" value="C:plasma membrane"/>
    <property type="evidence" value="ECO:0007669"/>
    <property type="project" value="UniProtKB-SubCell"/>
</dbReference>
<dbReference type="AlphaFoldDB" id="L0IDC2"/>
<feature type="transmembrane region" description="Helical" evidence="6">
    <location>
        <begin position="121"/>
        <end position="144"/>
    </location>
</feature>
<dbReference type="TCDB" id="2.A.66.12.5">
    <property type="family name" value="the multidrug/oligosaccharidyl-lipid/polysaccharide (mop) flippase superfamily"/>
</dbReference>
<protein>
    <submittedName>
        <fullName evidence="7">Membrane protein involved in the export of O-antigen and teichoic acid</fullName>
    </submittedName>
</protein>
<evidence type="ECO:0000313" key="7">
    <source>
        <dbReference type="EMBL" id="AGB16226.1"/>
    </source>
</evidence>
<feature type="transmembrane region" description="Helical" evidence="6">
    <location>
        <begin position="189"/>
        <end position="205"/>
    </location>
</feature>
<feature type="transmembrane region" description="Helical" evidence="6">
    <location>
        <begin position="396"/>
        <end position="414"/>
    </location>
</feature>
<dbReference type="GeneID" id="14376406"/>
<keyword evidence="8" id="KW-1185">Reference proteome</keyword>
<dbReference type="CDD" id="cd13128">
    <property type="entry name" value="MATE_Wzx_like"/>
    <property type="match status" value="1"/>
</dbReference>
<dbReference type="STRING" id="797302.Halru_1619"/>
<feature type="transmembrane region" description="Helical" evidence="6">
    <location>
        <begin position="42"/>
        <end position="63"/>
    </location>
</feature>
<dbReference type="PANTHER" id="PTHR30250">
    <property type="entry name" value="PST FAMILY PREDICTED COLANIC ACID TRANSPORTER"/>
    <property type="match status" value="1"/>
</dbReference>
<feature type="transmembrane region" description="Helical" evidence="6">
    <location>
        <begin position="94"/>
        <end position="115"/>
    </location>
</feature>
<sequence length="488" mass="50816">MSVTDRIVRGFKATLAARVVDALANGLLMVLLARVLLSPSEYGQLFFVLAVVGVAQLVADLGLSRSAARYVAERKETDPGSVPFVVRSSLRYKLLLIIVVAGGLVLGADVVASLLGTPAVAGVLGLGACYLAVQSLAAYAEILFQGFNRLELSAVVKLTNNLSRLVAVVILTGLGFGVAGALLGYVAGAFLGAAVGLGYLFGRLYRSFEDTGGSRALRNSILAYSVPLTASHSANVLDKRIDTVLVGALLNPLAVSYYVLSKQITEFVLVPAGSLGFSVSPTYGEQKANDALDHAARIYESTVEVVLLLYVPAAVGLIVIAEPAVRMVFGSAYLGAVPVLQVLGIYVVFQAITSVTTNGLDYLGRAKHRAIAKGTTSIANVLLNVVLIPIYGVVGAAAATVVTFGAYTAVSVYVMHRELSLDFARLGRRLVLVGGISVGMGLAVVSMRPFISTVIGLVGVVGLGVCVWMALAVASGLMDVQETIGLLR</sequence>
<dbReference type="PANTHER" id="PTHR30250:SF11">
    <property type="entry name" value="O-ANTIGEN TRANSPORTER-RELATED"/>
    <property type="match status" value="1"/>
</dbReference>
<evidence type="ECO:0000256" key="6">
    <source>
        <dbReference type="SAM" id="Phobius"/>
    </source>
</evidence>
<comment type="subcellular location">
    <subcellularLocation>
        <location evidence="1">Cell membrane</location>
        <topology evidence="1">Multi-pass membrane protein</topology>
    </subcellularLocation>
</comment>
<dbReference type="EMBL" id="CP003050">
    <property type="protein sequence ID" value="AGB16226.1"/>
    <property type="molecule type" value="Genomic_DNA"/>
</dbReference>
<accession>L0IDC2</accession>
<feature type="transmembrane region" description="Helical" evidence="6">
    <location>
        <begin position="165"/>
        <end position="183"/>
    </location>
</feature>
<evidence type="ECO:0000313" key="8">
    <source>
        <dbReference type="Proteomes" id="UP000010846"/>
    </source>
</evidence>
<evidence type="ECO:0000256" key="2">
    <source>
        <dbReference type="ARBA" id="ARBA00022475"/>
    </source>
</evidence>
<dbReference type="Proteomes" id="UP000010846">
    <property type="component" value="Chromosome"/>
</dbReference>
<feature type="transmembrane region" description="Helical" evidence="6">
    <location>
        <begin position="327"/>
        <end position="349"/>
    </location>
</feature>
<keyword evidence="3 6" id="KW-0812">Transmembrane</keyword>
<dbReference type="InterPro" id="IPR002797">
    <property type="entry name" value="Polysacc_synth"/>
</dbReference>
<proteinExistence type="predicted"/>
<reference evidence="7" key="1">
    <citation type="submission" date="2011-09" db="EMBL/GenBank/DDBJ databases">
        <title>Complete sequence of Halovivax ruber XH-70.</title>
        <authorList>
            <consortium name="US DOE Joint Genome Institute"/>
            <person name="Lucas S."/>
            <person name="Han J."/>
            <person name="Lapidus A."/>
            <person name="Cheng J.-F."/>
            <person name="Goodwin L."/>
            <person name="Pitluck S."/>
            <person name="Peters L."/>
            <person name="Mikhailova N."/>
            <person name="Davenport K."/>
            <person name="Detter J.C."/>
            <person name="Han C."/>
            <person name="Tapia R."/>
            <person name="Land M."/>
            <person name="Hauser L."/>
            <person name="Kyrpides N."/>
            <person name="Ivanova N."/>
            <person name="Pagani I."/>
            <person name="Sproer C."/>
            <person name="Anderson I."/>
            <person name="Woyke T."/>
        </authorList>
    </citation>
    <scope>NUCLEOTIDE SEQUENCE</scope>
    <source>
        <strain evidence="7">XH-70</strain>
    </source>
</reference>
<organism evidence="7 8">
    <name type="scientific">Halovivax ruber (strain DSM 18193 / JCM 13892 / XH-70)</name>
    <dbReference type="NCBI Taxonomy" id="797302"/>
    <lineage>
        <taxon>Archaea</taxon>
        <taxon>Methanobacteriati</taxon>
        <taxon>Methanobacteriota</taxon>
        <taxon>Stenosarchaea group</taxon>
        <taxon>Halobacteria</taxon>
        <taxon>Halobacteriales</taxon>
        <taxon>Natrialbaceae</taxon>
        <taxon>Halovivax</taxon>
    </lineage>
</organism>
<dbReference type="Pfam" id="PF01943">
    <property type="entry name" value="Polysacc_synt"/>
    <property type="match status" value="1"/>
</dbReference>
<evidence type="ECO:0000256" key="5">
    <source>
        <dbReference type="ARBA" id="ARBA00023136"/>
    </source>
</evidence>